<dbReference type="PROSITE" id="PS50893">
    <property type="entry name" value="ABC_TRANSPORTER_2"/>
    <property type="match status" value="1"/>
</dbReference>
<dbReference type="InterPro" id="IPR017871">
    <property type="entry name" value="ABC_transporter-like_CS"/>
</dbReference>
<keyword evidence="2" id="KW-0813">Transport</keyword>
<dbReference type="InterPro" id="IPR027417">
    <property type="entry name" value="P-loop_NTPase"/>
</dbReference>
<dbReference type="Pfam" id="PF00005">
    <property type="entry name" value="ABC_tran"/>
    <property type="match status" value="2"/>
</dbReference>
<evidence type="ECO:0000313" key="12">
    <source>
        <dbReference type="Proteomes" id="UP001161406"/>
    </source>
</evidence>
<comment type="similarity">
    <text evidence="1">Belongs to the ABC transporter superfamily.</text>
</comment>
<keyword evidence="9" id="KW-0472">Membrane</keyword>
<organism evidence="11 12">
    <name type="scientific">Devosia yakushimensis</name>
    <dbReference type="NCBI Taxonomy" id="470028"/>
    <lineage>
        <taxon>Bacteria</taxon>
        <taxon>Pseudomonadati</taxon>
        <taxon>Pseudomonadota</taxon>
        <taxon>Alphaproteobacteria</taxon>
        <taxon>Hyphomicrobiales</taxon>
        <taxon>Devosiaceae</taxon>
        <taxon>Devosia</taxon>
    </lineage>
</organism>
<comment type="caution">
    <text evidence="11">The sequence shown here is derived from an EMBL/GenBank/DDBJ whole genome shotgun (WGS) entry which is preliminary data.</text>
</comment>
<dbReference type="InterPro" id="IPR050107">
    <property type="entry name" value="ABC_carbohydrate_import_ATPase"/>
</dbReference>
<dbReference type="CDD" id="cd03215">
    <property type="entry name" value="ABC_Carb_Monos_II"/>
    <property type="match status" value="1"/>
</dbReference>
<feature type="domain" description="ABC transporter" evidence="10">
    <location>
        <begin position="27"/>
        <end position="524"/>
    </location>
</feature>
<evidence type="ECO:0000259" key="10">
    <source>
        <dbReference type="PROSITE" id="PS50893"/>
    </source>
</evidence>
<evidence type="ECO:0000256" key="9">
    <source>
        <dbReference type="ARBA" id="ARBA00023136"/>
    </source>
</evidence>
<sequence>MRHTLTQQQLRLTNRPQTSQHPFMTLLSLKHVTKAYGGVPALKGVDLDIAPGEIHALMGENGAGKSTLIKILAGVTAPDRADISLDGTPVHIDSAHQAHRLGLRFIHQEFNVVPALSVAENIFMGRAYPRRGGLFVDWKKLNTAAQQTLLKLGITHIDPRQKLGTLTLGDQMLVRISSAFVGEAGAPARLYVLDEPTAALTSEESERLFTVLRELRLQGASVLYVSHRLDEIMAICDKATVIRDGTSIDTGKIADITHDDLIALMIGRRVEEAYPSQLTPPQDHAVFTATNLTIRGRAPLSLSVRAGEILGLAGIANAGQREVLRTLFGDLAPAGGAMTLANQPYRPRSPADAWRAGIAYIPRERRSEGLILSRPIFENTTLPHLKAQSRWGTLLTPRRERRLTEENGQLVRLKSAGPNQRASELSGGNQQKVVFAKALVGNPRLLLLDEPTRGVDVGAKFDIYTVIREMAARGMAVILVSSDLPELLGMADRIAVLRDGVITDTLEAAGLSEETLLNVIYGRAQG</sequence>
<protein>
    <submittedName>
        <fullName evidence="11">ABC transporter ATP-binding protein</fullName>
    </submittedName>
</protein>
<reference evidence="11" key="2">
    <citation type="submission" date="2023-01" db="EMBL/GenBank/DDBJ databases">
        <title>Draft genome sequence of Devosia yakushimensis strain NBRC 103855.</title>
        <authorList>
            <person name="Sun Q."/>
            <person name="Mori K."/>
        </authorList>
    </citation>
    <scope>NUCLEOTIDE SEQUENCE</scope>
    <source>
        <strain evidence="11">NBRC 103855</strain>
    </source>
</reference>
<keyword evidence="12" id="KW-1185">Reference proteome</keyword>
<dbReference type="CDD" id="cd03216">
    <property type="entry name" value="ABC_Carb_Monos_I"/>
    <property type="match status" value="1"/>
</dbReference>
<gene>
    <name evidence="11" type="primary">rbsA</name>
    <name evidence="11" type="ORF">GCM10007913_02380</name>
</gene>
<dbReference type="Gene3D" id="3.40.50.300">
    <property type="entry name" value="P-loop containing nucleotide triphosphate hydrolases"/>
    <property type="match status" value="2"/>
</dbReference>
<evidence type="ECO:0000256" key="1">
    <source>
        <dbReference type="ARBA" id="ARBA00005417"/>
    </source>
</evidence>
<evidence type="ECO:0000256" key="7">
    <source>
        <dbReference type="ARBA" id="ARBA00022840"/>
    </source>
</evidence>
<evidence type="ECO:0000313" key="11">
    <source>
        <dbReference type="EMBL" id="GLQ08306.1"/>
    </source>
</evidence>
<evidence type="ECO:0000256" key="3">
    <source>
        <dbReference type="ARBA" id="ARBA00022475"/>
    </source>
</evidence>
<evidence type="ECO:0000256" key="8">
    <source>
        <dbReference type="ARBA" id="ARBA00022967"/>
    </source>
</evidence>
<evidence type="ECO:0000256" key="5">
    <source>
        <dbReference type="ARBA" id="ARBA00022737"/>
    </source>
</evidence>
<dbReference type="SMART" id="SM00382">
    <property type="entry name" value="AAA"/>
    <property type="match status" value="2"/>
</dbReference>
<evidence type="ECO:0000256" key="4">
    <source>
        <dbReference type="ARBA" id="ARBA00022597"/>
    </source>
</evidence>
<keyword evidence="5" id="KW-0677">Repeat</keyword>
<name>A0ABQ5UCN8_9HYPH</name>
<dbReference type="SUPFAM" id="SSF52540">
    <property type="entry name" value="P-loop containing nucleoside triphosphate hydrolases"/>
    <property type="match status" value="2"/>
</dbReference>
<keyword evidence="8" id="KW-1278">Translocase</keyword>
<dbReference type="Proteomes" id="UP001161406">
    <property type="component" value="Unassembled WGS sequence"/>
</dbReference>
<keyword evidence="3" id="KW-1003">Cell membrane</keyword>
<dbReference type="InterPro" id="IPR003593">
    <property type="entry name" value="AAA+_ATPase"/>
</dbReference>
<keyword evidence="4" id="KW-0762">Sugar transport</keyword>
<evidence type="ECO:0000256" key="6">
    <source>
        <dbReference type="ARBA" id="ARBA00022741"/>
    </source>
</evidence>
<keyword evidence="7 11" id="KW-0067">ATP-binding</keyword>
<accession>A0ABQ5UCN8</accession>
<proteinExistence type="inferred from homology"/>
<reference evidence="11" key="1">
    <citation type="journal article" date="2014" name="Int. J. Syst. Evol. Microbiol.">
        <title>Complete genome of a new Firmicutes species belonging to the dominant human colonic microbiota ('Ruminococcus bicirculans') reveals two chromosomes and a selective capacity to utilize plant glucans.</title>
        <authorList>
            <consortium name="NISC Comparative Sequencing Program"/>
            <person name="Wegmann U."/>
            <person name="Louis P."/>
            <person name="Goesmann A."/>
            <person name="Henrissat B."/>
            <person name="Duncan S.H."/>
            <person name="Flint H.J."/>
        </authorList>
    </citation>
    <scope>NUCLEOTIDE SEQUENCE</scope>
    <source>
        <strain evidence="11">NBRC 103855</strain>
    </source>
</reference>
<dbReference type="PROSITE" id="PS00211">
    <property type="entry name" value="ABC_TRANSPORTER_1"/>
    <property type="match status" value="1"/>
</dbReference>
<dbReference type="InterPro" id="IPR003439">
    <property type="entry name" value="ABC_transporter-like_ATP-bd"/>
</dbReference>
<dbReference type="PANTHER" id="PTHR43790">
    <property type="entry name" value="CARBOHYDRATE TRANSPORT ATP-BINDING PROTEIN MG119-RELATED"/>
    <property type="match status" value="1"/>
</dbReference>
<keyword evidence="6" id="KW-0547">Nucleotide-binding</keyword>
<dbReference type="EMBL" id="BSNG01000001">
    <property type="protein sequence ID" value="GLQ08306.1"/>
    <property type="molecule type" value="Genomic_DNA"/>
</dbReference>
<evidence type="ECO:0000256" key="2">
    <source>
        <dbReference type="ARBA" id="ARBA00022448"/>
    </source>
</evidence>
<dbReference type="PANTHER" id="PTHR43790:SF3">
    <property type="entry name" value="D-ALLOSE IMPORT ATP-BINDING PROTEIN ALSA-RELATED"/>
    <property type="match status" value="1"/>
</dbReference>
<dbReference type="GO" id="GO:0005524">
    <property type="term" value="F:ATP binding"/>
    <property type="evidence" value="ECO:0007669"/>
    <property type="project" value="UniProtKB-KW"/>
</dbReference>